<evidence type="ECO:0000313" key="2">
    <source>
        <dbReference type="Proteomes" id="UP000711614"/>
    </source>
</evidence>
<gene>
    <name evidence="1" type="ORF">JOF48_002398</name>
</gene>
<name>A0ABS4YXY5_9MICC</name>
<evidence type="ECO:0000313" key="1">
    <source>
        <dbReference type="EMBL" id="MBP2413599.1"/>
    </source>
</evidence>
<keyword evidence="2" id="KW-1185">Reference proteome</keyword>
<proteinExistence type="predicted"/>
<dbReference type="Pfam" id="PF11305">
    <property type="entry name" value="DUF3107"/>
    <property type="match status" value="1"/>
</dbReference>
<dbReference type="Proteomes" id="UP000711614">
    <property type="component" value="Unassembled WGS sequence"/>
</dbReference>
<protein>
    <submittedName>
        <fullName evidence="1">Nitrate reductase NapAB chaperone NapD</fullName>
    </submittedName>
</protein>
<dbReference type="EMBL" id="JAGIOI010000001">
    <property type="protein sequence ID" value="MBP2413599.1"/>
    <property type="molecule type" value="Genomic_DNA"/>
</dbReference>
<reference evidence="1 2" key="1">
    <citation type="submission" date="2021-03" db="EMBL/GenBank/DDBJ databases">
        <title>Sequencing the genomes of 1000 actinobacteria strains.</title>
        <authorList>
            <person name="Klenk H.-P."/>
        </authorList>
    </citation>
    <scope>NUCLEOTIDE SEQUENCE [LARGE SCALE GENOMIC DNA]</scope>
    <source>
        <strain evidence="1 2">DSM 16005</strain>
    </source>
</reference>
<accession>A0ABS4YXY5</accession>
<dbReference type="RefSeq" id="WP_209681014.1">
    <property type="nucleotide sequence ID" value="NZ_JAGIOI010000001.1"/>
</dbReference>
<comment type="caution">
    <text evidence="1">The sequence shown here is derived from an EMBL/GenBank/DDBJ whole genome shotgun (WGS) entry which is preliminary data.</text>
</comment>
<organism evidence="1 2">
    <name type="scientific">Arthrobacter stackebrandtii</name>
    <dbReference type="NCBI Taxonomy" id="272161"/>
    <lineage>
        <taxon>Bacteria</taxon>
        <taxon>Bacillati</taxon>
        <taxon>Actinomycetota</taxon>
        <taxon>Actinomycetes</taxon>
        <taxon>Micrococcales</taxon>
        <taxon>Micrococcaceae</taxon>
        <taxon>Arthrobacter</taxon>
    </lineage>
</organism>
<dbReference type="InterPro" id="IPR021456">
    <property type="entry name" value="DUF3107"/>
</dbReference>
<sequence length="74" mass="7909">MEIKIGVQHISREIVLETEQSADDVAALVSESLANGTELRLKDEKGRLVIVPGNSIGYVELGGDKPRSMGFGAL</sequence>